<organism evidence="1 2">
    <name type="scientific">Metallosphaera yellowstonensis MK1</name>
    <dbReference type="NCBI Taxonomy" id="671065"/>
    <lineage>
        <taxon>Archaea</taxon>
        <taxon>Thermoproteota</taxon>
        <taxon>Thermoprotei</taxon>
        <taxon>Sulfolobales</taxon>
        <taxon>Sulfolobaceae</taxon>
        <taxon>Metallosphaera</taxon>
    </lineage>
</organism>
<dbReference type="HOGENOM" id="CLU_3194580_0_0_2"/>
<protein>
    <submittedName>
        <fullName evidence="1">Uncharacterized protein</fullName>
    </submittedName>
</protein>
<proteinExistence type="predicted"/>
<reference evidence="1 2" key="1">
    <citation type="submission" date="2012-01" db="EMBL/GenBank/DDBJ databases">
        <title>Improved High-Quality Draft sequence of Metallosphaera yellowstonensis MK1.</title>
        <authorList>
            <consortium name="US DOE Joint Genome Institute"/>
            <person name="Lucas S."/>
            <person name="Han J."/>
            <person name="Cheng J.-F."/>
            <person name="Goodwin L."/>
            <person name="Pitluck S."/>
            <person name="Peters L."/>
            <person name="Teshima H."/>
            <person name="Detter J.C."/>
            <person name="Han C."/>
            <person name="Tapia R."/>
            <person name="Land M."/>
            <person name="Hauser L."/>
            <person name="Kyrpides N."/>
            <person name="Kozubal M."/>
            <person name="Macur R.E."/>
            <person name="Jay Z."/>
            <person name="Inskeep W."/>
            <person name="Woyke T."/>
        </authorList>
    </citation>
    <scope>NUCLEOTIDE SEQUENCE [LARGE SCALE GENOMIC DNA]</scope>
    <source>
        <strain evidence="1 2">MK1</strain>
    </source>
</reference>
<name>H2C293_9CREN</name>
<accession>H2C293</accession>
<dbReference type="Proteomes" id="UP000003980">
    <property type="component" value="Unassembled WGS sequence"/>
</dbReference>
<dbReference type="AlphaFoldDB" id="H2C293"/>
<dbReference type="EMBL" id="JH597761">
    <property type="protein sequence ID" value="EHP70364.1"/>
    <property type="molecule type" value="Genomic_DNA"/>
</dbReference>
<keyword evidence="2" id="KW-1185">Reference proteome</keyword>
<gene>
    <name evidence="1" type="ORF">MetMK1DRAFT_00008660</name>
</gene>
<evidence type="ECO:0000313" key="2">
    <source>
        <dbReference type="Proteomes" id="UP000003980"/>
    </source>
</evidence>
<sequence length="45" mass="4442">MKVNPIQIQTVSKLVLMGAIAASLLLAAHGVMVHAGLSTGTAGNG</sequence>
<evidence type="ECO:0000313" key="1">
    <source>
        <dbReference type="EMBL" id="EHP70364.1"/>
    </source>
</evidence>
<dbReference type="STRING" id="671065.MetMK1DRAFT_00008660"/>